<dbReference type="HOGENOM" id="CLU_031040_0_0_9"/>
<feature type="active site" description="Nucleophile" evidence="9">
    <location>
        <position position="291"/>
    </location>
</feature>
<evidence type="ECO:0000256" key="10">
    <source>
        <dbReference type="HAMAP-Rule" id="MF_01401"/>
    </source>
</evidence>
<evidence type="ECO:0000256" key="9">
    <source>
        <dbReference type="HAMAP-Rule" id="MF_01400"/>
    </source>
</evidence>
<comment type="similarity">
    <text evidence="9">Belongs to the MsrB Met sulfoxide reductase family.</text>
</comment>
<dbReference type="NCBIfam" id="TIGR00401">
    <property type="entry name" value="msrA"/>
    <property type="match status" value="1"/>
</dbReference>
<accession>I4D6X8</accession>
<dbReference type="SUPFAM" id="SSF51316">
    <property type="entry name" value="Mss4-like"/>
    <property type="match status" value="1"/>
</dbReference>
<comment type="similarity">
    <text evidence="10">Belongs to the MsrA Met sulfoxide reductase family.</text>
</comment>
<dbReference type="GO" id="GO:0008113">
    <property type="term" value="F:peptide-methionine (S)-S-oxide reductase activity"/>
    <property type="evidence" value="ECO:0007669"/>
    <property type="project" value="UniProtKB-UniRule"/>
</dbReference>
<comment type="function">
    <text evidence="5 10">Has an important function as a repair enzyme for proteins that have been inactivated by oxidation. Catalyzes the reversible oxidation-reduction of methionine sulfoxide in proteins to methionine.</text>
</comment>
<evidence type="ECO:0000256" key="1">
    <source>
        <dbReference type="ARBA" id="ARBA00008076"/>
    </source>
</evidence>
<evidence type="ECO:0000313" key="12">
    <source>
        <dbReference type="EMBL" id="AFM41552.1"/>
    </source>
</evidence>
<feature type="domain" description="MsrB" evidence="11">
    <location>
        <begin position="180"/>
        <end position="302"/>
    </location>
</feature>
<dbReference type="EC" id="1.8.4.12" evidence="9"/>
<protein>
    <recommendedName>
        <fullName evidence="9 10">Multifunctional fusion protein</fullName>
    </recommendedName>
    <domain>
        <recommendedName>
            <fullName evidence="10">Peptide methionine sulfoxide reductase MsrA</fullName>
            <shortName evidence="10">Protein-methionine-S-oxide reductase</shortName>
            <ecNumber evidence="10">1.8.4.11</ecNumber>
        </recommendedName>
        <alternativeName>
            <fullName evidence="10">Peptide-methionine (S)-S-oxide reductase</fullName>
            <shortName evidence="10">Peptide Met(O) reductase</shortName>
        </alternativeName>
    </domain>
    <domain>
        <recommendedName>
            <fullName evidence="9">Peptide methionine sulfoxide reductase MsrB</fullName>
            <ecNumber evidence="9">1.8.4.12</ecNumber>
        </recommendedName>
        <alternativeName>
            <fullName evidence="9">Peptide-methionine (R)-S-oxide reductase</fullName>
        </alternativeName>
    </domain>
</protein>
<dbReference type="PROSITE" id="PS51790">
    <property type="entry name" value="MSRB"/>
    <property type="match status" value="1"/>
</dbReference>
<dbReference type="InterPro" id="IPR002579">
    <property type="entry name" value="Met_Sox_Rdtase_MsrB_dom"/>
</dbReference>
<evidence type="ECO:0000313" key="13">
    <source>
        <dbReference type="Proteomes" id="UP000002892"/>
    </source>
</evidence>
<evidence type="ECO:0000256" key="5">
    <source>
        <dbReference type="ARBA" id="ARBA00024679"/>
    </source>
</evidence>
<dbReference type="AlphaFoldDB" id="I4D6X8"/>
<dbReference type="GO" id="GO:0030091">
    <property type="term" value="P:protein repair"/>
    <property type="evidence" value="ECO:0007669"/>
    <property type="project" value="InterPro"/>
</dbReference>
<comment type="similarity">
    <text evidence="2">In the N-terminal section; belongs to the MsrA Met sulfoxide reductase family.</text>
</comment>
<dbReference type="InterPro" id="IPR011057">
    <property type="entry name" value="Mss4-like_sf"/>
</dbReference>
<comment type="similarity">
    <text evidence="1">In the C-terminal section; belongs to the MsrB Met sulfoxide reductase family.</text>
</comment>
<sequence>MGDQNYQLATFAGGCFWCMVKPFEALSGVREVIAGYTGGNFENPTYEDVCYKNTGHFEAVQVTYNTQIIPYQKLLDVYWQQIDPTNSEGQFSDRGTSYRTAIFYHNHEQQLEAQRSKHELEKSGRFENPIVTLILPATEFYRAEEYHQYYYRKNPLKYEAYRRGSGRDGFIEQHWNTTNNELLKTKLTKLQYEVTQNKGTEPPFDNEYWDNKSEGIYVDIITGEPLFSSADKFDSGCGWPSFTKPLKPDAVQEKPDYSHFMQRTEVTSTQGAAHLGHVFTDGPQPTGLRYCINSAALRFIPKERLAEEGYDEYLSLFSH</sequence>
<comment type="catalytic activity">
    <reaction evidence="8 10">
        <text>[thioredoxin]-disulfide + L-methionine + H2O = L-methionine (S)-S-oxide + [thioredoxin]-dithiol</text>
        <dbReference type="Rhea" id="RHEA:19993"/>
        <dbReference type="Rhea" id="RHEA-COMP:10698"/>
        <dbReference type="Rhea" id="RHEA-COMP:10700"/>
        <dbReference type="ChEBI" id="CHEBI:15377"/>
        <dbReference type="ChEBI" id="CHEBI:29950"/>
        <dbReference type="ChEBI" id="CHEBI:50058"/>
        <dbReference type="ChEBI" id="CHEBI:57844"/>
        <dbReference type="ChEBI" id="CHEBI:58772"/>
        <dbReference type="EC" id="1.8.4.11"/>
    </reaction>
</comment>
<keyword evidence="3 9" id="KW-0560">Oxidoreductase</keyword>
<evidence type="ECO:0000256" key="4">
    <source>
        <dbReference type="ARBA" id="ARBA00023268"/>
    </source>
</evidence>
<dbReference type="Gene3D" id="2.170.150.20">
    <property type="entry name" value="Peptide methionine sulfoxide reductase"/>
    <property type="match status" value="1"/>
</dbReference>
<dbReference type="Pfam" id="PF01641">
    <property type="entry name" value="SelR"/>
    <property type="match status" value="1"/>
</dbReference>
<dbReference type="GO" id="GO:0033743">
    <property type="term" value="F:peptide-methionine (R)-S-oxide reductase activity"/>
    <property type="evidence" value="ECO:0007669"/>
    <property type="project" value="UniProtKB-UniRule"/>
</dbReference>
<dbReference type="InterPro" id="IPR002569">
    <property type="entry name" value="Met_Sox_Rdtase_MsrA_dom"/>
</dbReference>
<dbReference type="KEGG" id="dai:Desaci_2619"/>
<dbReference type="EC" id="1.8.4.11" evidence="10"/>
<feature type="active site" evidence="10">
    <location>
        <position position="15"/>
    </location>
</feature>
<comment type="catalytic activity">
    <reaction evidence="6 10">
        <text>L-methionyl-[protein] + [thioredoxin]-disulfide + H2O = L-methionyl-(S)-S-oxide-[protein] + [thioredoxin]-dithiol</text>
        <dbReference type="Rhea" id="RHEA:14217"/>
        <dbReference type="Rhea" id="RHEA-COMP:10698"/>
        <dbReference type="Rhea" id="RHEA-COMP:10700"/>
        <dbReference type="Rhea" id="RHEA-COMP:12313"/>
        <dbReference type="Rhea" id="RHEA-COMP:12315"/>
        <dbReference type="ChEBI" id="CHEBI:15377"/>
        <dbReference type="ChEBI" id="CHEBI:16044"/>
        <dbReference type="ChEBI" id="CHEBI:29950"/>
        <dbReference type="ChEBI" id="CHEBI:44120"/>
        <dbReference type="ChEBI" id="CHEBI:50058"/>
        <dbReference type="EC" id="1.8.4.11"/>
    </reaction>
</comment>
<dbReference type="NCBIfam" id="TIGR00357">
    <property type="entry name" value="peptide-methionine (R)-S-oxide reductase MsrB"/>
    <property type="match status" value="1"/>
</dbReference>
<evidence type="ECO:0000259" key="11">
    <source>
        <dbReference type="PROSITE" id="PS51790"/>
    </source>
</evidence>
<dbReference type="GO" id="GO:0033744">
    <property type="term" value="F:L-methionine:thioredoxin-disulfide S-oxidoreductase activity"/>
    <property type="evidence" value="ECO:0007669"/>
    <property type="project" value="RHEA"/>
</dbReference>
<evidence type="ECO:0000256" key="7">
    <source>
        <dbReference type="ARBA" id="ARBA00048488"/>
    </source>
</evidence>
<dbReference type="Gene3D" id="3.30.1060.10">
    <property type="entry name" value="Peptide methionine sulphoxide reductase MsrA"/>
    <property type="match status" value="1"/>
</dbReference>
<dbReference type="PANTHER" id="PTHR10173">
    <property type="entry name" value="METHIONINE SULFOXIDE REDUCTASE"/>
    <property type="match status" value="1"/>
</dbReference>
<name>I4D6X8_DESAJ</name>
<keyword evidence="13" id="KW-1185">Reference proteome</keyword>
<dbReference type="EMBL" id="CP003639">
    <property type="protein sequence ID" value="AFM41552.1"/>
    <property type="molecule type" value="Genomic_DNA"/>
</dbReference>
<dbReference type="STRING" id="646529.Desaci_2619"/>
<reference evidence="12 13" key="1">
    <citation type="journal article" date="2012" name="J. Bacteriol.">
        <title>Complete genome sequences of Desulfosporosinus orientis DSM765T, Desulfosporosinus youngiae DSM17734T, Desulfosporosinus meridiei DSM13257T, and Desulfosporosinus acidiphilus DSM22704T.</title>
        <authorList>
            <person name="Pester M."/>
            <person name="Brambilla E."/>
            <person name="Alazard D."/>
            <person name="Rattei T."/>
            <person name="Weinmaier T."/>
            <person name="Han J."/>
            <person name="Lucas S."/>
            <person name="Lapidus A."/>
            <person name="Cheng J.F."/>
            <person name="Goodwin L."/>
            <person name="Pitluck S."/>
            <person name="Peters L."/>
            <person name="Ovchinnikova G."/>
            <person name="Teshima H."/>
            <person name="Detter J.C."/>
            <person name="Han C.S."/>
            <person name="Tapia R."/>
            <person name="Land M.L."/>
            <person name="Hauser L."/>
            <person name="Kyrpides N.C."/>
            <person name="Ivanova N.N."/>
            <person name="Pagani I."/>
            <person name="Huntmann M."/>
            <person name="Wei C.L."/>
            <person name="Davenport K.W."/>
            <person name="Daligault H."/>
            <person name="Chain P.S."/>
            <person name="Chen A."/>
            <person name="Mavromatis K."/>
            <person name="Markowitz V."/>
            <person name="Szeto E."/>
            <person name="Mikhailova N."/>
            <person name="Pati A."/>
            <person name="Wagner M."/>
            <person name="Woyke T."/>
            <person name="Ollivier B."/>
            <person name="Klenk H.P."/>
            <person name="Spring S."/>
            <person name="Loy A."/>
        </authorList>
    </citation>
    <scope>NUCLEOTIDE SEQUENCE [LARGE SCALE GENOMIC DNA]</scope>
    <source>
        <strain evidence="13">DSM 22704 / JCM 16185 / SJ4</strain>
    </source>
</reference>
<keyword evidence="4" id="KW-0511">Multifunctional enzyme</keyword>
<evidence type="ECO:0000256" key="2">
    <source>
        <dbReference type="ARBA" id="ARBA00011017"/>
    </source>
</evidence>
<evidence type="ECO:0000256" key="6">
    <source>
        <dbReference type="ARBA" id="ARBA00047806"/>
    </source>
</evidence>
<dbReference type="GO" id="GO:0006979">
    <property type="term" value="P:response to oxidative stress"/>
    <property type="evidence" value="ECO:0007669"/>
    <property type="project" value="InterPro"/>
</dbReference>
<dbReference type="InterPro" id="IPR028427">
    <property type="entry name" value="Met_Sox_Rdtase_MsrB"/>
</dbReference>
<comment type="caution">
    <text evidence="9">Lacks conserved residue(s) required for the propagation of feature annotation.</text>
</comment>
<dbReference type="SUPFAM" id="SSF55068">
    <property type="entry name" value="Peptide methionine sulfoxide reductase"/>
    <property type="match status" value="1"/>
</dbReference>
<evidence type="ECO:0000256" key="3">
    <source>
        <dbReference type="ARBA" id="ARBA00023002"/>
    </source>
</evidence>
<evidence type="ECO:0000256" key="8">
    <source>
        <dbReference type="ARBA" id="ARBA00048782"/>
    </source>
</evidence>
<dbReference type="GO" id="GO:0005737">
    <property type="term" value="C:cytoplasm"/>
    <property type="evidence" value="ECO:0007669"/>
    <property type="project" value="TreeGrafter"/>
</dbReference>
<dbReference type="InterPro" id="IPR036509">
    <property type="entry name" value="Met_Sox_Rdtase_MsrA_sf"/>
</dbReference>
<organism evidence="12 13">
    <name type="scientific">Desulfosporosinus acidiphilus (strain DSM 22704 / JCM 16185 / SJ4)</name>
    <dbReference type="NCBI Taxonomy" id="646529"/>
    <lineage>
        <taxon>Bacteria</taxon>
        <taxon>Bacillati</taxon>
        <taxon>Bacillota</taxon>
        <taxon>Clostridia</taxon>
        <taxon>Eubacteriales</taxon>
        <taxon>Desulfitobacteriaceae</taxon>
        <taxon>Desulfosporosinus</taxon>
    </lineage>
</organism>
<dbReference type="PANTHER" id="PTHR10173:SF59">
    <property type="entry name" value="PEPTIDE METHIONINE SULFOXIDE REDUCTASE MSRA_MSRB"/>
    <property type="match status" value="1"/>
</dbReference>
<dbReference type="HAMAP" id="MF_01400">
    <property type="entry name" value="MsrB"/>
    <property type="match status" value="1"/>
</dbReference>
<gene>
    <name evidence="10" type="primary">msrA</name>
    <name evidence="9" type="synonym">msrB</name>
    <name evidence="12" type="ordered locus">Desaci_2619</name>
</gene>
<dbReference type="Proteomes" id="UP000002892">
    <property type="component" value="Chromosome"/>
</dbReference>
<dbReference type="RefSeq" id="WP_014827549.1">
    <property type="nucleotide sequence ID" value="NC_018068.1"/>
</dbReference>
<comment type="catalytic activity">
    <reaction evidence="7 9">
        <text>L-methionyl-[protein] + [thioredoxin]-disulfide + H2O = L-methionyl-(R)-S-oxide-[protein] + [thioredoxin]-dithiol</text>
        <dbReference type="Rhea" id="RHEA:24164"/>
        <dbReference type="Rhea" id="RHEA-COMP:10698"/>
        <dbReference type="Rhea" id="RHEA-COMP:10700"/>
        <dbReference type="Rhea" id="RHEA-COMP:12313"/>
        <dbReference type="Rhea" id="RHEA-COMP:12314"/>
        <dbReference type="ChEBI" id="CHEBI:15377"/>
        <dbReference type="ChEBI" id="CHEBI:16044"/>
        <dbReference type="ChEBI" id="CHEBI:29950"/>
        <dbReference type="ChEBI" id="CHEBI:45764"/>
        <dbReference type="ChEBI" id="CHEBI:50058"/>
        <dbReference type="EC" id="1.8.4.12"/>
    </reaction>
</comment>
<proteinExistence type="inferred from homology"/>
<dbReference type="eggNOG" id="COG0225">
    <property type="taxonomic scope" value="Bacteria"/>
</dbReference>
<dbReference type="FunFam" id="2.170.150.20:FF:000003">
    <property type="entry name" value="Peptide methionine sulfoxide reductase MsrB"/>
    <property type="match status" value="1"/>
</dbReference>
<dbReference type="Pfam" id="PF01625">
    <property type="entry name" value="PMSR"/>
    <property type="match status" value="1"/>
</dbReference>
<dbReference type="HAMAP" id="MF_01401">
    <property type="entry name" value="MsrA"/>
    <property type="match status" value="1"/>
</dbReference>
<dbReference type="OrthoDB" id="4174719at2"/>
<dbReference type="eggNOG" id="COG0229">
    <property type="taxonomic scope" value="Bacteria"/>
</dbReference>